<accession>A0A0A9TMX9</accession>
<reference evidence="1" key="1">
    <citation type="submission" date="2014-09" db="EMBL/GenBank/DDBJ databases">
        <authorList>
            <person name="Magalhaes I.L.F."/>
            <person name="Oliveira U."/>
            <person name="Santos F.R."/>
            <person name="Vidigal T.H.D.A."/>
            <person name="Brescovit A.D."/>
            <person name="Santos A.J."/>
        </authorList>
    </citation>
    <scope>NUCLEOTIDE SEQUENCE</scope>
    <source>
        <tissue evidence="1">Shoot tissue taken approximately 20 cm above the soil surface</tissue>
    </source>
</reference>
<reference evidence="1" key="2">
    <citation type="journal article" date="2015" name="Data Brief">
        <title>Shoot transcriptome of the giant reed, Arundo donax.</title>
        <authorList>
            <person name="Barrero R.A."/>
            <person name="Guerrero F.D."/>
            <person name="Moolhuijzen P."/>
            <person name="Goolsby J.A."/>
            <person name="Tidwell J."/>
            <person name="Bellgard S.E."/>
            <person name="Bellgard M.I."/>
        </authorList>
    </citation>
    <scope>NUCLEOTIDE SEQUENCE</scope>
    <source>
        <tissue evidence="1">Shoot tissue taken approximately 20 cm above the soil surface</tissue>
    </source>
</reference>
<organism evidence="1">
    <name type="scientific">Arundo donax</name>
    <name type="common">Giant reed</name>
    <name type="synonym">Donax arundinaceus</name>
    <dbReference type="NCBI Taxonomy" id="35708"/>
    <lineage>
        <taxon>Eukaryota</taxon>
        <taxon>Viridiplantae</taxon>
        <taxon>Streptophyta</taxon>
        <taxon>Embryophyta</taxon>
        <taxon>Tracheophyta</taxon>
        <taxon>Spermatophyta</taxon>
        <taxon>Magnoliopsida</taxon>
        <taxon>Liliopsida</taxon>
        <taxon>Poales</taxon>
        <taxon>Poaceae</taxon>
        <taxon>PACMAD clade</taxon>
        <taxon>Arundinoideae</taxon>
        <taxon>Arundineae</taxon>
        <taxon>Arundo</taxon>
    </lineage>
</organism>
<dbReference type="AlphaFoldDB" id="A0A0A9TMX9"/>
<evidence type="ECO:0000313" key="1">
    <source>
        <dbReference type="EMBL" id="JAD41879.1"/>
    </source>
</evidence>
<proteinExistence type="predicted"/>
<protein>
    <submittedName>
        <fullName evidence="1">Uncharacterized protein</fullName>
    </submittedName>
</protein>
<sequence length="28" mass="3173">MTVSFASGNHRYCPSLLKEACNMQRNIT</sequence>
<name>A0A0A9TMX9_ARUDO</name>
<dbReference type="EMBL" id="GBRH01256016">
    <property type="protein sequence ID" value="JAD41879.1"/>
    <property type="molecule type" value="Transcribed_RNA"/>
</dbReference>